<dbReference type="GeneID" id="79851513"/>
<accession>A0A540R5X3</accession>
<dbReference type="EMBL" id="VHIR01000013">
    <property type="protein sequence ID" value="TQE43047.1"/>
    <property type="molecule type" value="Genomic_DNA"/>
</dbReference>
<protein>
    <submittedName>
        <fullName evidence="2">Rhodanese-like domain-containing protein</fullName>
    </submittedName>
</protein>
<dbReference type="SUPFAM" id="SSF52821">
    <property type="entry name" value="Rhodanese/Cell cycle control phosphatase"/>
    <property type="match status" value="1"/>
</dbReference>
<evidence type="ECO:0000259" key="1">
    <source>
        <dbReference type="PROSITE" id="PS50206"/>
    </source>
</evidence>
<dbReference type="PANTHER" id="PTHR43031:SF17">
    <property type="entry name" value="SULFURTRANSFERASE YTWF-RELATED"/>
    <property type="match status" value="1"/>
</dbReference>
<dbReference type="PANTHER" id="PTHR43031">
    <property type="entry name" value="FAD-DEPENDENT OXIDOREDUCTASE"/>
    <property type="match status" value="1"/>
</dbReference>
<gene>
    <name evidence="2" type="ORF">EJK80_09245</name>
</gene>
<comment type="caution">
    <text evidence="2">The sequence shown here is derived from an EMBL/GenBank/DDBJ whole genome shotgun (WGS) entry which is preliminary data.</text>
</comment>
<dbReference type="CDD" id="cd00158">
    <property type="entry name" value="RHOD"/>
    <property type="match status" value="1"/>
</dbReference>
<dbReference type="Gene3D" id="3.40.250.10">
    <property type="entry name" value="Rhodanese-like domain"/>
    <property type="match status" value="1"/>
</dbReference>
<feature type="domain" description="Rhodanese" evidence="1">
    <location>
        <begin position="9"/>
        <end position="96"/>
    </location>
</feature>
<dbReference type="RefSeq" id="WP_066492914.1">
    <property type="nucleotide sequence ID" value="NZ_JADPQA010000001.1"/>
</dbReference>
<dbReference type="InterPro" id="IPR001763">
    <property type="entry name" value="Rhodanese-like_dom"/>
</dbReference>
<dbReference type="PROSITE" id="PS50206">
    <property type="entry name" value="RHODANESE_3"/>
    <property type="match status" value="1"/>
</dbReference>
<dbReference type="Pfam" id="PF00581">
    <property type="entry name" value="Rhodanese"/>
    <property type="match status" value="1"/>
</dbReference>
<dbReference type="SMART" id="SM00450">
    <property type="entry name" value="RHOD"/>
    <property type="match status" value="1"/>
</dbReference>
<dbReference type="Proteomes" id="UP000318080">
    <property type="component" value="Unassembled WGS sequence"/>
</dbReference>
<evidence type="ECO:0000313" key="2">
    <source>
        <dbReference type="EMBL" id="TQE43047.1"/>
    </source>
</evidence>
<sequence>MKEVEPKDVPQGAQLIDVRENDEWNQVHAAGATHIPMGEVPQRYAEIDPDKDIYVICAAGGRSAQVAEYLEQALGWDAINVAGGTNAWVSQGLPTE</sequence>
<dbReference type="InterPro" id="IPR050229">
    <property type="entry name" value="GlpE_sulfurtransferase"/>
</dbReference>
<dbReference type="STRING" id="1686286.GCA_900092335_00136"/>
<dbReference type="InterPro" id="IPR036873">
    <property type="entry name" value="Rhodanese-like_dom_sf"/>
</dbReference>
<proteinExistence type="predicted"/>
<organism evidence="2 3">
    <name type="scientific">Corynebacterium phoceense</name>
    <dbReference type="NCBI Taxonomy" id="1686286"/>
    <lineage>
        <taxon>Bacteria</taxon>
        <taxon>Bacillati</taxon>
        <taxon>Actinomycetota</taxon>
        <taxon>Actinomycetes</taxon>
        <taxon>Mycobacteriales</taxon>
        <taxon>Corynebacteriaceae</taxon>
        <taxon>Corynebacterium</taxon>
    </lineage>
</organism>
<dbReference type="AlphaFoldDB" id="A0A540R5X3"/>
<reference evidence="2 3" key="1">
    <citation type="submission" date="2019-06" db="EMBL/GenBank/DDBJ databases">
        <title>Draft genome of C. phoceense Strain 272.</title>
        <authorList>
            <person name="Pacheco L.G.C."/>
            <person name="Barberis C.M."/>
            <person name="Almuzara M.N."/>
            <person name="Traglia G.M."/>
            <person name="Santos C.S."/>
            <person name="Rocha D.J.P.G."/>
            <person name="Aguiar E.R.G.R."/>
            <person name="Vay C.A."/>
        </authorList>
    </citation>
    <scope>NUCLEOTIDE SEQUENCE [LARGE SCALE GENOMIC DNA]</scope>
    <source>
        <strain evidence="2 3">272</strain>
    </source>
</reference>
<keyword evidence="3" id="KW-1185">Reference proteome</keyword>
<name>A0A540R5X3_9CORY</name>
<evidence type="ECO:0000313" key="3">
    <source>
        <dbReference type="Proteomes" id="UP000318080"/>
    </source>
</evidence>